<dbReference type="EMBL" id="CAFBRX010000066">
    <property type="protein sequence ID" value="CAB5122514.1"/>
    <property type="molecule type" value="Genomic_DNA"/>
</dbReference>
<dbReference type="GO" id="GO:0008381">
    <property type="term" value="F:mechanosensitive monoatomic ion channel activity"/>
    <property type="evidence" value="ECO:0007669"/>
    <property type="project" value="InterPro"/>
</dbReference>
<evidence type="ECO:0000256" key="9">
    <source>
        <dbReference type="SAM" id="Phobius"/>
    </source>
</evidence>
<dbReference type="GO" id="GO:0016020">
    <property type="term" value="C:membrane"/>
    <property type="evidence" value="ECO:0007669"/>
    <property type="project" value="UniProtKB-SubCell"/>
</dbReference>
<keyword evidence="4 9" id="KW-0812">Transmembrane</keyword>
<keyword evidence="2" id="KW-0813">Transport</keyword>
<dbReference type="PANTHER" id="PTHR30266">
    <property type="entry name" value="MECHANOSENSITIVE CHANNEL MSCL"/>
    <property type="match status" value="1"/>
</dbReference>
<dbReference type="PANTHER" id="PTHR30266:SF2">
    <property type="entry name" value="LARGE-CONDUCTANCE MECHANOSENSITIVE CHANNEL"/>
    <property type="match status" value="1"/>
</dbReference>
<name>A0A6J7SUG2_9ZZZZ</name>
<evidence type="ECO:0000313" key="16">
    <source>
        <dbReference type="EMBL" id="CAB5122514.1"/>
    </source>
</evidence>
<evidence type="ECO:0000256" key="6">
    <source>
        <dbReference type="ARBA" id="ARBA00023065"/>
    </source>
</evidence>
<feature type="transmembrane region" description="Helical" evidence="9">
    <location>
        <begin position="68"/>
        <end position="89"/>
    </location>
</feature>
<keyword evidence="3" id="KW-1003">Cell membrane</keyword>
<evidence type="ECO:0000256" key="8">
    <source>
        <dbReference type="ARBA" id="ARBA00023303"/>
    </source>
</evidence>
<dbReference type="EMBL" id="CAFBNZ010000006">
    <property type="protein sequence ID" value="CAB4966536.1"/>
    <property type="molecule type" value="Genomic_DNA"/>
</dbReference>
<keyword evidence="7 9" id="KW-0472">Membrane</keyword>
<evidence type="ECO:0000256" key="7">
    <source>
        <dbReference type="ARBA" id="ARBA00023136"/>
    </source>
</evidence>
<keyword evidence="8" id="KW-0407">Ion channel</keyword>
<dbReference type="InterPro" id="IPR037673">
    <property type="entry name" value="MSC/AndL"/>
</dbReference>
<dbReference type="InterPro" id="IPR036019">
    <property type="entry name" value="MscL_channel"/>
</dbReference>
<evidence type="ECO:0000256" key="1">
    <source>
        <dbReference type="ARBA" id="ARBA00004141"/>
    </source>
</evidence>
<dbReference type="HAMAP" id="MF_00115">
    <property type="entry name" value="MscL"/>
    <property type="match status" value="1"/>
</dbReference>
<dbReference type="AlphaFoldDB" id="A0A6J7SUG2"/>
<dbReference type="EMBL" id="CAEZVL010000011">
    <property type="protein sequence ID" value="CAB4622855.1"/>
    <property type="molecule type" value="Genomic_DNA"/>
</dbReference>
<proteinExistence type="inferred from homology"/>
<dbReference type="NCBIfam" id="TIGR00220">
    <property type="entry name" value="mscL"/>
    <property type="match status" value="1"/>
</dbReference>
<evidence type="ECO:0000256" key="4">
    <source>
        <dbReference type="ARBA" id="ARBA00022692"/>
    </source>
</evidence>
<dbReference type="EMBL" id="CAFBQJ010000003">
    <property type="protein sequence ID" value="CAB5043908.1"/>
    <property type="molecule type" value="Genomic_DNA"/>
</dbReference>
<gene>
    <name evidence="10" type="ORF">UFOPK1421_00382</name>
    <name evidence="11" type="ORF">UFOPK1820_00400</name>
    <name evidence="12" type="ORF">UFOPK1960_00151</name>
    <name evidence="13" type="ORF">UFOPK2921_00605</name>
    <name evidence="14" type="ORF">UFOPK3889_00076</name>
    <name evidence="15" type="ORF">UFOPK4275_00032</name>
    <name evidence="16" type="ORF">UFOPK4422_00779</name>
</gene>
<evidence type="ECO:0000256" key="5">
    <source>
        <dbReference type="ARBA" id="ARBA00022989"/>
    </source>
</evidence>
<evidence type="ECO:0000256" key="3">
    <source>
        <dbReference type="ARBA" id="ARBA00022475"/>
    </source>
</evidence>
<evidence type="ECO:0000256" key="2">
    <source>
        <dbReference type="ARBA" id="ARBA00022448"/>
    </source>
</evidence>
<sequence>MLLKEFRDFINKGNLLAIAVGFVIGGTFAGLVTALVEDVIMPIVAIPFGQPNFDKALILHINDAEIRFGAFLTVAVTFVSISFVLFLMLKAYNKATGSQAAPPPTAEVALLTAIHEELTMIRQQGSAK</sequence>
<reference evidence="15" key="1">
    <citation type="submission" date="2020-05" db="EMBL/GenBank/DDBJ databases">
        <authorList>
            <person name="Chiriac C."/>
            <person name="Salcher M."/>
            <person name="Ghai R."/>
            <person name="Kavagutti S V."/>
        </authorList>
    </citation>
    <scope>NUCLEOTIDE SEQUENCE</scope>
</reference>
<dbReference type="EMBL" id="CAEZUK010000044">
    <property type="protein sequence ID" value="CAB4595672.1"/>
    <property type="molecule type" value="Genomic_DNA"/>
</dbReference>
<dbReference type="EMBL" id="CAEZSL010000026">
    <property type="protein sequence ID" value="CAB4536340.1"/>
    <property type="molecule type" value="Genomic_DNA"/>
</dbReference>
<evidence type="ECO:0000313" key="11">
    <source>
        <dbReference type="EMBL" id="CAB4595672.1"/>
    </source>
</evidence>
<comment type="subcellular location">
    <subcellularLocation>
        <location evidence="1">Membrane</location>
        <topology evidence="1">Multi-pass membrane protein</topology>
    </subcellularLocation>
</comment>
<feature type="transmembrane region" description="Helical" evidence="9">
    <location>
        <begin position="15"/>
        <end position="48"/>
    </location>
</feature>
<accession>A0A6J7SUG2</accession>
<keyword evidence="6" id="KW-0406">Ion transport</keyword>
<dbReference type="EMBL" id="CAEZZV010000060">
    <property type="protein sequence ID" value="CAB4777050.1"/>
    <property type="molecule type" value="Genomic_DNA"/>
</dbReference>
<keyword evidence="5 9" id="KW-1133">Transmembrane helix</keyword>
<dbReference type="PRINTS" id="PR01264">
    <property type="entry name" value="MECHCHANNEL"/>
</dbReference>
<dbReference type="Pfam" id="PF01741">
    <property type="entry name" value="MscL"/>
    <property type="match status" value="1"/>
</dbReference>
<dbReference type="SUPFAM" id="SSF81330">
    <property type="entry name" value="Gated mechanosensitive channel"/>
    <property type="match status" value="1"/>
</dbReference>
<dbReference type="Gene3D" id="1.10.1200.120">
    <property type="entry name" value="Large-conductance mechanosensitive channel, MscL, domain 1"/>
    <property type="match status" value="1"/>
</dbReference>
<evidence type="ECO:0000313" key="13">
    <source>
        <dbReference type="EMBL" id="CAB4777050.1"/>
    </source>
</evidence>
<evidence type="ECO:0000313" key="12">
    <source>
        <dbReference type="EMBL" id="CAB4622855.1"/>
    </source>
</evidence>
<protein>
    <submittedName>
        <fullName evidence="15">Unannotated protein</fullName>
    </submittedName>
</protein>
<organism evidence="15">
    <name type="scientific">freshwater metagenome</name>
    <dbReference type="NCBI Taxonomy" id="449393"/>
    <lineage>
        <taxon>unclassified sequences</taxon>
        <taxon>metagenomes</taxon>
        <taxon>ecological metagenomes</taxon>
    </lineage>
</organism>
<evidence type="ECO:0000313" key="14">
    <source>
        <dbReference type="EMBL" id="CAB4966536.1"/>
    </source>
</evidence>
<evidence type="ECO:0000313" key="15">
    <source>
        <dbReference type="EMBL" id="CAB5043908.1"/>
    </source>
</evidence>
<dbReference type="InterPro" id="IPR001185">
    <property type="entry name" value="MS_channel"/>
</dbReference>
<evidence type="ECO:0000313" key="10">
    <source>
        <dbReference type="EMBL" id="CAB4536340.1"/>
    </source>
</evidence>